<accession>A0ACB9ZXF9</accession>
<protein>
    <submittedName>
        <fullName evidence="1">Uncharacterized protein</fullName>
    </submittedName>
</protein>
<evidence type="ECO:0000313" key="2">
    <source>
        <dbReference type="Proteomes" id="UP001060085"/>
    </source>
</evidence>
<name>A0ACB9ZXF9_CATRO</name>
<proteinExistence type="predicted"/>
<comment type="caution">
    <text evidence="1">The sequence shown here is derived from an EMBL/GenBank/DDBJ whole genome shotgun (WGS) entry which is preliminary data.</text>
</comment>
<gene>
    <name evidence="1" type="ORF">M9H77_30137</name>
</gene>
<dbReference type="EMBL" id="CM044707">
    <property type="protein sequence ID" value="KAI5652950.1"/>
    <property type="molecule type" value="Genomic_DNA"/>
</dbReference>
<keyword evidence="2" id="KW-1185">Reference proteome</keyword>
<dbReference type="Proteomes" id="UP001060085">
    <property type="component" value="Linkage Group LG07"/>
</dbReference>
<organism evidence="1 2">
    <name type="scientific">Catharanthus roseus</name>
    <name type="common">Madagascar periwinkle</name>
    <name type="synonym">Vinca rosea</name>
    <dbReference type="NCBI Taxonomy" id="4058"/>
    <lineage>
        <taxon>Eukaryota</taxon>
        <taxon>Viridiplantae</taxon>
        <taxon>Streptophyta</taxon>
        <taxon>Embryophyta</taxon>
        <taxon>Tracheophyta</taxon>
        <taxon>Spermatophyta</taxon>
        <taxon>Magnoliopsida</taxon>
        <taxon>eudicotyledons</taxon>
        <taxon>Gunneridae</taxon>
        <taxon>Pentapetalae</taxon>
        <taxon>asterids</taxon>
        <taxon>lamiids</taxon>
        <taxon>Gentianales</taxon>
        <taxon>Apocynaceae</taxon>
        <taxon>Rauvolfioideae</taxon>
        <taxon>Vinceae</taxon>
        <taxon>Catharanthinae</taxon>
        <taxon>Catharanthus</taxon>
    </lineage>
</organism>
<evidence type="ECO:0000313" key="1">
    <source>
        <dbReference type="EMBL" id="KAI5652950.1"/>
    </source>
</evidence>
<reference evidence="2" key="1">
    <citation type="journal article" date="2023" name="Nat. Plants">
        <title>Single-cell RNA sequencing provides a high-resolution roadmap for understanding the multicellular compartmentation of specialized metabolism.</title>
        <authorList>
            <person name="Sun S."/>
            <person name="Shen X."/>
            <person name="Li Y."/>
            <person name="Li Y."/>
            <person name="Wang S."/>
            <person name="Li R."/>
            <person name="Zhang H."/>
            <person name="Shen G."/>
            <person name="Guo B."/>
            <person name="Wei J."/>
            <person name="Xu J."/>
            <person name="St-Pierre B."/>
            <person name="Chen S."/>
            <person name="Sun C."/>
        </authorList>
    </citation>
    <scope>NUCLEOTIDE SEQUENCE [LARGE SCALE GENOMIC DNA]</scope>
</reference>
<sequence length="413" mass="46148">MEPKNCNAIVLSLFCHRRSHADPDRPTVPVMMPVLLKDCMEELLKFTLTSSMNGEIDVGLSKDYCSRLLEDDPSNPFSSSIDIFRGVPSYPLYKHLAASLYQSISSGALVSMAEKISSMLEDRSLKLKEDEWTKLIIEKGSKMLDILKAVDFELHVQEPFFSELKDGRKTVEGRCANGSHNCILRGALILFNKCLLLQVQDVHRYASFLEMLQAESLQRVLPGVTTYEEGVHVYRQFYTEEKESLNGVLAICVTKSTSSLHNLMAAMLLGLRYTGIQRLLNMGCTEGTIPEALPPQTSVLVSSFLALHNPQVKGSALTSGARALAKHVNRCSDKYWGDFCGSDSDKNKAALDIISRFIVHCCWMNMHVVTAHSAVFEIRVAEGFGARWSEDGSKFVGFLEPYIVDGHSKKWKH</sequence>